<dbReference type="Proteomes" id="UP001499930">
    <property type="component" value="Unassembled WGS sequence"/>
</dbReference>
<evidence type="ECO:0000256" key="3">
    <source>
        <dbReference type="ARBA" id="ARBA00022801"/>
    </source>
</evidence>
<dbReference type="PANTHER" id="PTHR47359:SF3">
    <property type="entry name" value="NLP_P60 DOMAIN-CONTAINING PROTEIN-RELATED"/>
    <property type="match status" value="1"/>
</dbReference>
<feature type="compositionally biased region" description="Gly residues" evidence="5">
    <location>
        <begin position="219"/>
        <end position="254"/>
    </location>
</feature>
<keyword evidence="3" id="KW-0378">Hydrolase</keyword>
<dbReference type="EMBL" id="BAAAWD010000032">
    <property type="protein sequence ID" value="GAA3042126.1"/>
    <property type="molecule type" value="Genomic_DNA"/>
</dbReference>
<dbReference type="Pfam" id="PF06013">
    <property type="entry name" value="WXG100"/>
    <property type="match status" value="1"/>
</dbReference>
<comment type="similarity">
    <text evidence="1">Belongs to the peptidase C40 family.</text>
</comment>
<sequence>MSAVDAVAALPGGQALAALAKKTDGDPGAIRAIAARWRRAAGSSTEPFALLNKAVKQVDTAWKGASADAFVAYMRRYDSAGTSLREALGDCASSLDTAAGAVETAKSNTERVCGELVAWVAEYRRVNPHATEAQLRPGIGQQIQTTTSLVQGYVDSAETALSTARGELEKHLGDTTLFSAIPAAGDQGFVPGPGHTTRWVPVPEDEFRTTTLAGTENGAQGGNGSGSGGQGSWQGNGGGSSSGGYTGGGGGGGGGGGQAIPYTVTGNGTGADIVAAARSHLGKPYVWGADGPNAFDCSGLVHVSMNEAGIKIGDNTAAGYQASGQPITGPPQPGDIVFFGNPATHCAIYIGDGKMIAAPQTGDVVKVQTVAGASPISYRRFA</sequence>
<evidence type="ECO:0000256" key="2">
    <source>
        <dbReference type="ARBA" id="ARBA00022670"/>
    </source>
</evidence>
<keyword evidence="2" id="KW-0645">Protease</keyword>
<dbReference type="InterPro" id="IPR036689">
    <property type="entry name" value="ESAT-6-like_sf"/>
</dbReference>
<feature type="region of interest" description="Disordered" evidence="5">
    <location>
        <begin position="213"/>
        <end position="254"/>
    </location>
</feature>
<comment type="caution">
    <text evidence="7">The sequence shown here is derived from an EMBL/GenBank/DDBJ whole genome shotgun (WGS) entry which is preliminary data.</text>
</comment>
<dbReference type="SUPFAM" id="SSF54001">
    <property type="entry name" value="Cysteine proteinases"/>
    <property type="match status" value="1"/>
</dbReference>
<dbReference type="Gene3D" id="3.90.1720.10">
    <property type="entry name" value="endopeptidase domain like (from Nostoc punctiforme)"/>
    <property type="match status" value="1"/>
</dbReference>
<dbReference type="Pfam" id="PF00877">
    <property type="entry name" value="NLPC_P60"/>
    <property type="match status" value="1"/>
</dbReference>
<dbReference type="InterPro" id="IPR010310">
    <property type="entry name" value="T7SS_ESAT-6-like"/>
</dbReference>
<organism evidence="7 8">
    <name type="scientific">Streptosporangium longisporum</name>
    <dbReference type="NCBI Taxonomy" id="46187"/>
    <lineage>
        <taxon>Bacteria</taxon>
        <taxon>Bacillati</taxon>
        <taxon>Actinomycetota</taxon>
        <taxon>Actinomycetes</taxon>
        <taxon>Streptosporangiales</taxon>
        <taxon>Streptosporangiaceae</taxon>
        <taxon>Streptosporangium</taxon>
    </lineage>
</organism>
<feature type="domain" description="NlpC/P60" evidence="6">
    <location>
        <begin position="267"/>
        <end position="382"/>
    </location>
</feature>
<gene>
    <name evidence="7" type="ORF">GCM10017559_83780</name>
</gene>
<dbReference type="Gene3D" id="1.10.287.1060">
    <property type="entry name" value="ESAT-6-like"/>
    <property type="match status" value="1"/>
</dbReference>
<dbReference type="PANTHER" id="PTHR47359">
    <property type="entry name" value="PEPTIDOGLYCAN DL-ENDOPEPTIDASE CWLO"/>
    <property type="match status" value="1"/>
</dbReference>
<dbReference type="InterPro" id="IPR051794">
    <property type="entry name" value="PG_Endopeptidase_C40"/>
</dbReference>
<evidence type="ECO:0000256" key="1">
    <source>
        <dbReference type="ARBA" id="ARBA00007074"/>
    </source>
</evidence>
<dbReference type="RefSeq" id="WP_344908205.1">
    <property type="nucleotide sequence ID" value="NZ_BAAAWD010000032.1"/>
</dbReference>
<protein>
    <recommendedName>
        <fullName evidence="6">NlpC/P60 domain-containing protein</fullName>
    </recommendedName>
</protein>
<dbReference type="SUPFAM" id="SSF140453">
    <property type="entry name" value="EsxAB dimer-like"/>
    <property type="match status" value="1"/>
</dbReference>
<evidence type="ECO:0000256" key="5">
    <source>
        <dbReference type="SAM" id="MobiDB-lite"/>
    </source>
</evidence>
<evidence type="ECO:0000313" key="7">
    <source>
        <dbReference type="EMBL" id="GAA3042126.1"/>
    </source>
</evidence>
<proteinExistence type="inferred from homology"/>
<keyword evidence="4" id="KW-0788">Thiol protease</keyword>
<dbReference type="InterPro" id="IPR000064">
    <property type="entry name" value="NLP_P60_dom"/>
</dbReference>
<evidence type="ECO:0000256" key="4">
    <source>
        <dbReference type="ARBA" id="ARBA00022807"/>
    </source>
</evidence>
<reference evidence="8" key="1">
    <citation type="journal article" date="2019" name="Int. J. Syst. Evol. Microbiol.">
        <title>The Global Catalogue of Microorganisms (GCM) 10K type strain sequencing project: providing services to taxonomists for standard genome sequencing and annotation.</title>
        <authorList>
            <consortium name="The Broad Institute Genomics Platform"/>
            <consortium name="The Broad Institute Genome Sequencing Center for Infectious Disease"/>
            <person name="Wu L."/>
            <person name="Ma J."/>
        </authorList>
    </citation>
    <scope>NUCLEOTIDE SEQUENCE [LARGE SCALE GENOMIC DNA]</scope>
    <source>
        <strain evidence="8">JCM 3106</strain>
    </source>
</reference>
<dbReference type="InterPro" id="IPR038765">
    <property type="entry name" value="Papain-like_cys_pep_sf"/>
</dbReference>
<name>A0ABP6LFA9_9ACTN</name>
<keyword evidence="8" id="KW-1185">Reference proteome</keyword>
<accession>A0ABP6LFA9</accession>
<dbReference type="PROSITE" id="PS51935">
    <property type="entry name" value="NLPC_P60"/>
    <property type="match status" value="1"/>
</dbReference>
<evidence type="ECO:0000313" key="8">
    <source>
        <dbReference type="Proteomes" id="UP001499930"/>
    </source>
</evidence>
<evidence type="ECO:0000259" key="6">
    <source>
        <dbReference type="PROSITE" id="PS51935"/>
    </source>
</evidence>